<dbReference type="InterPro" id="IPR029063">
    <property type="entry name" value="SAM-dependent_MTases_sf"/>
</dbReference>
<dbReference type="Pfam" id="PF02384">
    <property type="entry name" value="N6_Mtase"/>
    <property type="match status" value="1"/>
</dbReference>
<sequence>MSQPAQVTAAEISRLAGVTRATVSNWRRRHPDFPAPSGGTEASPAYDLEAVRTWLAARGQLPASSPADDLRTALRTSGSTLGHRSRLLPLVVAMSRINDTERQKVAGLSDDRLSTWVDEATRSYADDIPGTGNLSRHAAVAGLVRTLVHSVAEEGATRTLEALVEGDVDDTKASSTYQTPAPVAELMADLVAAPGEPYPDTVFDPACGGGSLLLSAATRGARNLYGQDIVPAQAAQAAARLLVQAKATETQVRDGDSLRADAFPNLMAGAVLCAPPYGHRDWGHDDLAYDPRWMFGLPPRNESELAWLQHCLAHLAPGGSAVLLMPPAAAERSSGRRIRAELVRSGALRAVVALPAGVAQPLHIGLHLWLLEQPLPQAPLPQHILFLDTVPSDTSRTGNGTGKRPPSDWETLRNIVLATWHAFDRAPDSFDSVPGTARAVAVIDLLDEATDLTPTRHVRATPVSAKPDEVAEIAHELRNRLRRAASGLMTLSGGQSWPPIGADPVAWRTATVADLLRGDALQLLRAAPATRVSGPTIHDSLVSRTLTARDVVSRRPASGATKDEPSGEEITLQEGDVILPEMLPGGGTTRVADTNDAGKLLGRHLYLLRPDPARLDPWFLAGFLAAEDNLKAASSGTTIVRVDPRRLRVPLLPLAEQQRYGRAFRQLNALRAAADIANRLADETARTLATGLTGGALLPPETATSST</sequence>
<dbReference type="PRINTS" id="PR00507">
    <property type="entry name" value="N12N6MTFRASE"/>
</dbReference>
<evidence type="ECO:0000256" key="2">
    <source>
        <dbReference type="ARBA" id="ARBA00023125"/>
    </source>
</evidence>
<dbReference type="GO" id="GO:0008168">
    <property type="term" value="F:methyltransferase activity"/>
    <property type="evidence" value="ECO:0007669"/>
    <property type="project" value="UniProtKB-KW"/>
</dbReference>
<dbReference type="InterPro" id="IPR036388">
    <property type="entry name" value="WH-like_DNA-bd_sf"/>
</dbReference>
<dbReference type="Gene3D" id="1.10.10.10">
    <property type="entry name" value="Winged helix-like DNA-binding domain superfamily/Winged helix DNA-binding domain"/>
    <property type="match status" value="1"/>
</dbReference>
<dbReference type="Proteomes" id="UP001582793">
    <property type="component" value="Unassembled WGS sequence"/>
</dbReference>
<dbReference type="Gene3D" id="3.40.50.150">
    <property type="entry name" value="Vaccinia Virus protein VP39"/>
    <property type="match status" value="1"/>
</dbReference>
<feature type="domain" description="DNA methylase adenine-specific" evidence="3">
    <location>
        <begin position="172"/>
        <end position="396"/>
    </location>
</feature>
<keyword evidence="4" id="KW-0489">Methyltransferase</keyword>
<dbReference type="EMBL" id="JBCGDC010000007">
    <property type="protein sequence ID" value="MFB6392269.1"/>
    <property type="molecule type" value="Genomic_DNA"/>
</dbReference>
<evidence type="ECO:0000313" key="4">
    <source>
        <dbReference type="EMBL" id="MFB6392269.1"/>
    </source>
</evidence>
<gene>
    <name evidence="4" type="ORF">AAFH96_03995</name>
</gene>
<comment type="caution">
    <text evidence="4">The sequence shown here is derived from an EMBL/GenBank/DDBJ whole genome shotgun (WGS) entry which is preliminary data.</text>
</comment>
<dbReference type="Gene3D" id="3.90.220.20">
    <property type="entry name" value="DNA methylase specificity domains"/>
    <property type="match status" value="1"/>
</dbReference>
<dbReference type="SUPFAM" id="SSF116734">
    <property type="entry name" value="DNA methylase specificity domain"/>
    <property type="match status" value="1"/>
</dbReference>
<protein>
    <submittedName>
        <fullName evidence="4">N-6 DNA methylase</fullName>
    </submittedName>
</protein>
<dbReference type="InterPro" id="IPR052916">
    <property type="entry name" value="Type-I_RE_MTase_Subunit"/>
</dbReference>
<dbReference type="GO" id="GO:0032259">
    <property type="term" value="P:methylation"/>
    <property type="evidence" value="ECO:0007669"/>
    <property type="project" value="UniProtKB-KW"/>
</dbReference>
<reference evidence="4 5" key="1">
    <citation type="submission" date="2024-04" db="EMBL/GenBank/DDBJ databases">
        <title>Polymorphospora sp. isolated from Baiyangdian Lake in Xiong'an New Area.</title>
        <authorList>
            <person name="Zhang X."/>
            <person name="Liu J."/>
        </authorList>
    </citation>
    <scope>NUCLEOTIDE SEQUENCE [LARGE SCALE GENOMIC DNA]</scope>
    <source>
        <strain evidence="4 5">2-325</strain>
    </source>
</reference>
<proteinExistence type="predicted"/>
<dbReference type="SUPFAM" id="SSF53335">
    <property type="entry name" value="S-adenosyl-L-methionine-dependent methyltransferases"/>
    <property type="match status" value="1"/>
</dbReference>
<evidence type="ECO:0000313" key="5">
    <source>
        <dbReference type="Proteomes" id="UP001582793"/>
    </source>
</evidence>
<keyword evidence="1" id="KW-0680">Restriction system</keyword>
<dbReference type="PANTHER" id="PTHR42998:SF1">
    <property type="entry name" value="TYPE I RESTRICTION ENZYME HINDI METHYLASE SUBUNIT"/>
    <property type="match status" value="1"/>
</dbReference>
<dbReference type="PANTHER" id="PTHR42998">
    <property type="entry name" value="TYPE I RESTRICTION ENZYME HINDVIIP M PROTEIN-RELATED"/>
    <property type="match status" value="1"/>
</dbReference>
<dbReference type="InterPro" id="IPR044946">
    <property type="entry name" value="Restrct_endonuc_typeI_TRD_sf"/>
</dbReference>
<accession>A0ABV5CKH8</accession>
<dbReference type="InterPro" id="IPR003356">
    <property type="entry name" value="DNA_methylase_A-5"/>
</dbReference>
<evidence type="ECO:0000259" key="3">
    <source>
        <dbReference type="Pfam" id="PF02384"/>
    </source>
</evidence>
<keyword evidence="2" id="KW-0238">DNA-binding</keyword>
<organism evidence="4 5">
    <name type="scientific">Polymorphospora lycopeni</name>
    <dbReference type="NCBI Taxonomy" id="3140240"/>
    <lineage>
        <taxon>Bacteria</taxon>
        <taxon>Bacillati</taxon>
        <taxon>Actinomycetota</taxon>
        <taxon>Actinomycetes</taxon>
        <taxon>Micromonosporales</taxon>
        <taxon>Micromonosporaceae</taxon>
        <taxon>Polymorphospora</taxon>
    </lineage>
</organism>
<keyword evidence="5" id="KW-1185">Reference proteome</keyword>
<evidence type="ECO:0000256" key="1">
    <source>
        <dbReference type="ARBA" id="ARBA00022747"/>
    </source>
</evidence>
<name>A0ABV5CKH8_9ACTN</name>
<keyword evidence="4" id="KW-0808">Transferase</keyword>